<dbReference type="Proteomes" id="UP000187283">
    <property type="component" value="Unassembled WGS sequence"/>
</dbReference>
<keyword evidence="4" id="KW-1185">Reference proteome</keyword>
<dbReference type="GO" id="GO:0006351">
    <property type="term" value="P:DNA-templated transcription"/>
    <property type="evidence" value="ECO:0007669"/>
    <property type="project" value="InterPro"/>
</dbReference>
<evidence type="ECO:0000313" key="4">
    <source>
        <dbReference type="Proteomes" id="UP000187283"/>
    </source>
</evidence>
<feature type="domain" description="Xylanolytic transcriptional activator regulatory" evidence="2">
    <location>
        <begin position="12"/>
        <end position="72"/>
    </location>
</feature>
<evidence type="ECO:0000256" key="1">
    <source>
        <dbReference type="ARBA" id="ARBA00023242"/>
    </source>
</evidence>
<dbReference type="InterPro" id="IPR007219">
    <property type="entry name" value="XnlR_reg_dom"/>
</dbReference>
<dbReference type="CDD" id="cd12148">
    <property type="entry name" value="fungal_TF_MHR"/>
    <property type="match status" value="1"/>
</dbReference>
<dbReference type="EMBL" id="LSSN01001311">
    <property type="protein sequence ID" value="OMJ20170.1"/>
    <property type="molecule type" value="Genomic_DNA"/>
</dbReference>
<dbReference type="OrthoDB" id="1924787at2759"/>
<reference evidence="3 4" key="1">
    <citation type="submission" date="2017-01" db="EMBL/GenBank/DDBJ databases">
        <authorList>
            <person name="Mah S.A."/>
            <person name="Swanson W.J."/>
            <person name="Moy G.W."/>
            <person name="Vacquier V.D."/>
        </authorList>
    </citation>
    <scope>NUCLEOTIDE SEQUENCE [LARGE SCALE GENOMIC DNA]</scope>
    <source>
        <strain evidence="3 4">GSMNP</strain>
    </source>
</reference>
<gene>
    <name evidence="3" type="ORF">AYI70_g4279</name>
</gene>
<protein>
    <recommendedName>
        <fullName evidence="2">Xylanolytic transcriptional activator regulatory domain-containing protein</fullName>
    </recommendedName>
</protein>
<dbReference type="Pfam" id="PF04082">
    <property type="entry name" value="Fungal_trans"/>
    <property type="match status" value="1"/>
</dbReference>
<organism evidence="3 4">
    <name type="scientific">Smittium culicis</name>
    <dbReference type="NCBI Taxonomy" id="133412"/>
    <lineage>
        <taxon>Eukaryota</taxon>
        <taxon>Fungi</taxon>
        <taxon>Fungi incertae sedis</taxon>
        <taxon>Zoopagomycota</taxon>
        <taxon>Kickxellomycotina</taxon>
        <taxon>Harpellomycetes</taxon>
        <taxon>Harpellales</taxon>
        <taxon>Legeriomycetaceae</taxon>
        <taxon>Smittium</taxon>
    </lineage>
</organism>
<proteinExistence type="predicted"/>
<dbReference type="AlphaFoldDB" id="A0A1R1XZU1"/>
<keyword evidence="1" id="KW-0539">Nucleus</keyword>
<evidence type="ECO:0000259" key="2">
    <source>
        <dbReference type="Pfam" id="PF04082"/>
    </source>
</evidence>
<comment type="caution">
    <text evidence="3">The sequence shown here is derived from an EMBL/GenBank/DDBJ whole genome shotgun (WGS) entry which is preliminary data.</text>
</comment>
<dbReference type="GO" id="GO:0003677">
    <property type="term" value="F:DNA binding"/>
    <property type="evidence" value="ECO:0007669"/>
    <property type="project" value="InterPro"/>
</dbReference>
<accession>A0A1R1XZU1</accession>
<name>A0A1R1XZU1_9FUNG</name>
<dbReference type="GO" id="GO:0008270">
    <property type="term" value="F:zinc ion binding"/>
    <property type="evidence" value="ECO:0007669"/>
    <property type="project" value="InterPro"/>
</dbReference>
<evidence type="ECO:0000313" key="3">
    <source>
        <dbReference type="EMBL" id="OMJ20170.1"/>
    </source>
</evidence>
<sequence>MDSTKYSRANSNEEWVLSEVKRRIWWYLYIRNVMTSLNLGTINKISPKDMAVKLPSHDYYFQNYDSDPSLKDYNLNLPSTSNKIVEIDEHYILTKAYIELGQQF</sequence>